<accession>A0AAD7D8S1</accession>
<dbReference type="AlphaFoldDB" id="A0AAD7D8S1"/>
<dbReference type="Proteomes" id="UP001221757">
    <property type="component" value="Unassembled WGS sequence"/>
</dbReference>
<organism evidence="1 2">
    <name type="scientific">Mycena rosella</name>
    <name type="common">Pink bonnet</name>
    <name type="synonym">Agaricus rosellus</name>
    <dbReference type="NCBI Taxonomy" id="1033263"/>
    <lineage>
        <taxon>Eukaryota</taxon>
        <taxon>Fungi</taxon>
        <taxon>Dikarya</taxon>
        <taxon>Basidiomycota</taxon>
        <taxon>Agaricomycotina</taxon>
        <taxon>Agaricomycetes</taxon>
        <taxon>Agaricomycetidae</taxon>
        <taxon>Agaricales</taxon>
        <taxon>Marasmiineae</taxon>
        <taxon>Mycenaceae</taxon>
        <taxon>Mycena</taxon>
    </lineage>
</organism>
<feature type="non-terminal residue" evidence="1">
    <location>
        <position position="90"/>
    </location>
</feature>
<keyword evidence="2" id="KW-1185">Reference proteome</keyword>
<comment type="caution">
    <text evidence="1">The sequence shown here is derived from an EMBL/GenBank/DDBJ whole genome shotgun (WGS) entry which is preliminary data.</text>
</comment>
<evidence type="ECO:0000313" key="1">
    <source>
        <dbReference type="EMBL" id="KAJ7685931.1"/>
    </source>
</evidence>
<name>A0AAD7D8S1_MYCRO</name>
<reference evidence="1" key="1">
    <citation type="submission" date="2023-03" db="EMBL/GenBank/DDBJ databases">
        <title>Massive genome expansion in bonnet fungi (Mycena s.s.) driven by repeated elements and novel gene families across ecological guilds.</title>
        <authorList>
            <consortium name="Lawrence Berkeley National Laboratory"/>
            <person name="Harder C.B."/>
            <person name="Miyauchi S."/>
            <person name="Viragh M."/>
            <person name="Kuo A."/>
            <person name="Thoen E."/>
            <person name="Andreopoulos B."/>
            <person name="Lu D."/>
            <person name="Skrede I."/>
            <person name="Drula E."/>
            <person name="Henrissat B."/>
            <person name="Morin E."/>
            <person name="Kohler A."/>
            <person name="Barry K."/>
            <person name="LaButti K."/>
            <person name="Morin E."/>
            <person name="Salamov A."/>
            <person name="Lipzen A."/>
            <person name="Mereny Z."/>
            <person name="Hegedus B."/>
            <person name="Baldrian P."/>
            <person name="Stursova M."/>
            <person name="Weitz H."/>
            <person name="Taylor A."/>
            <person name="Grigoriev I.V."/>
            <person name="Nagy L.G."/>
            <person name="Martin F."/>
            <person name="Kauserud H."/>
        </authorList>
    </citation>
    <scope>NUCLEOTIDE SEQUENCE</scope>
    <source>
        <strain evidence="1">CBHHK067</strain>
    </source>
</reference>
<protein>
    <submittedName>
        <fullName evidence="1">Uncharacterized protein</fullName>
    </submittedName>
</protein>
<sequence length="90" mass="9554">PPAPPTLPLRIFVSQARCTACTVADDQKIKVTLTAAPAHHLLNPRSLLQCSASGGSCSSCVGRHVCEPQVSNVLAVEQGHRLYNIYCITA</sequence>
<evidence type="ECO:0000313" key="2">
    <source>
        <dbReference type="Proteomes" id="UP001221757"/>
    </source>
</evidence>
<proteinExistence type="predicted"/>
<gene>
    <name evidence="1" type="ORF">B0H17DRAFT_1333009</name>
</gene>
<dbReference type="EMBL" id="JARKIE010000101">
    <property type="protein sequence ID" value="KAJ7685931.1"/>
    <property type="molecule type" value="Genomic_DNA"/>
</dbReference>